<dbReference type="InterPro" id="IPR005653">
    <property type="entry name" value="OstA-like_N"/>
</dbReference>
<dbReference type="GO" id="GO:0015920">
    <property type="term" value="P:lipopolysaccharide transport"/>
    <property type="evidence" value="ECO:0007669"/>
    <property type="project" value="TreeGrafter"/>
</dbReference>
<dbReference type="Gene3D" id="2.60.450.10">
    <property type="entry name" value="Lipopolysaccharide (LPS) transport protein A like domain"/>
    <property type="match status" value="1"/>
</dbReference>
<gene>
    <name evidence="3" type="ORF">AAH949_05360</name>
</gene>
<protein>
    <submittedName>
        <fullName evidence="3">LptA/OstA family protein</fullName>
    </submittedName>
</protein>
<accession>A0AAU7E3P8</accession>
<keyword evidence="1" id="KW-0732">Signal</keyword>
<dbReference type="GO" id="GO:0030288">
    <property type="term" value="C:outer membrane-bounded periplasmic space"/>
    <property type="evidence" value="ECO:0007669"/>
    <property type="project" value="TreeGrafter"/>
</dbReference>
<reference evidence="3" key="1">
    <citation type="submission" date="2024-05" db="EMBL/GenBank/DDBJ databases">
        <title>Campylobacter coli isolated from environmental waters in Slovenia.</title>
        <authorList>
            <person name="Zautner A.E."/>
            <person name="Bunk B."/>
            <person name="Riedel T."/>
            <person name="Sproeer C."/>
        </authorList>
    </citation>
    <scope>NUCLEOTIDE SEQUENCE</scope>
    <source>
        <strain evidence="3">CCS1377</strain>
    </source>
</reference>
<dbReference type="PANTHER" id="PTHR36504:SF1">
    <property type="entry name" value="LIPOPOLYSACCHARIDE EXPORT SYSTEM PROTEIN LPTA"/>
    <property type="match status" value="1"/>
</dbReference>
<feature type="domain" description="Organic solvent tolerance-like N-terminal" evidence="2">
    <location>
        <begin position="5"/>
        <end position="107"/>
    </location>
</feature>
<evidence type="ECO:0000313" key="3">
    <source>
        <dbReference type="EMBL" id="XBJ28535.1"/>
    </source>
</evidence>
<name>A0AAU7E3P8_9BACT</name>
<dbReference type="GO" id="GO:0009279">
    <property type="term" value="C:cell outer membrane"/>
    <property type="evidence" value="ECO:0007669"/>
    <property type="project" value="TreeGrafter"/>
</dbReference>
<dbReference type="InterPro" id="IPR052037">
    <property type="entry name" value="LPS_export_LptA"/>
</dbReference>
<dbReference type="PANTHER" id="PTHR36504">
    <property type="entry name" value="LIPOPOLYSACCHARIDE EXPORT SYSTEM PROTEIN LPTA"/>
    <property type="match status" value="1"/>
</dbReference>
<sequence>MNFFSDENSGQSILSGNVFIKKEGDVLNSDKVVIYTDKNKKPIRYEATQNARFEVRLKDKSYKGSGDKFIYYVNSDIYEIIGNAYIIELETKRKIFGDKIIVDKKQKIYKVESFNKKPIRFVFDVEEK</sequence>
<organism evidence="3">
    <name type="scientific">Campylobacter sp. CCS1377</name>
    <dbReference type="NCBI Taxonomy" id="3158229"/>
    <lineage>
        <taxon>Bacteria</taxon>
        <taxon>Pseudomonadati</taxon>
        <taxon>Campylobacterota</taxon>
        <taxon>Epsilonproteobacteria</taxon>
        <taxon>Campylobacterales</taxon>
        <taxon>Campylobacteraceae</taxon>
        <taxon>Campylobacter</taxon>
    </lineage>
</organism>
<proteinExistence type="predicted"/>
<dbReference type="Pfam" id="PF03968">
    <property type="entry name" value="LptD_N"/>
    <property type="match status" value="1"/>
</dbReference>
<dbReference type="AlphaFoldDB" id="A0AAU7E3P8"/>
<dbReference type="GO" id="GO:0017089">
    <property type="term" value="F:glycolipid transfer activity"/>
    <property type="evidence" value="ECO:0007669"/>
    <property type="project" value="TreeGrafter"/>
</dbReference>
<evidence type="ECO:0000259" key="2">
    <source>
        <dbReference type="Pfam" id="PF03968"/>
    </source>
</evidence>
<evidence type="ECO:0000256" key="1">
    <source>
        <dbReference type="ARBA" id="ARBA00022729"/>
    </source>
</evidence>
<dbReference type="RefSeq" id="WP_243832618.1">
    <property type="nucleotide sequence ID" value="NZ_CP155620.1"/>
</dbReference>
<dbReference type="EMBL" id="CP155620">
    <property type="protein sequence ID" value="XBJ28535.1"/>
    <property type="molecule type" value="Genomic_DNA"/>
</dbReference>